<dbReference type="SMART" id="SM00382">
    <property type="entry name" value="AAA"/>
    <property type="match status" value="1"/>
</dbReference>
<dbReference type="InterPro" id="IPR003593">
    <property type="entry name" value="AAA+_ATPase"/>
</dbReference>
<dbReference type="Gene3D" id="3.40.50.300">
    <property type="entry name" value="P-loop containing nucleotide triphosphate hydrolases"/>
    <property type="match status" value="1"/>
</dbReference>
<evidence type="ECO:0000256" key="2">
    <source>
        <dbReference type="ARBA" id="ARBA00022840"/>
    </source>
</evidence>
<evidence type="ECO:0000313" key="4">
    <source>
        <dbReference type="EMBL" id="EAT15871.1"/>
    </source>
</evidence>
<gene>
    <name evidence="4" type="ORF">Dace_2170</name>
</gene>
<feature type="domain" description="ABC transporter" evidence="3">
    <location>
        <begin position="6"/>
        <end position="238"/>
    </location>
</feature>
<dbReference type="PROSITE" id="PS50893">
    <property type="entry name" value="ABC_TRANSPORTER_2"/>
    <property type="match status" value="1"/>
</dbReference>
<keyword evidence="5" id="KW-1185">Reference proteome</keyword>
<evidence type="ECO:0000313" key="5">
    <source>
        <dbReference type="Proteomes" id="UP000005695"/>
    </source>
</evidence>
<keyword evidence="2" id="KW-0067">ATP-binding</keyword>
<name>Q1K0S0_DESA6</name>
<keyword evidence="1" id="KW-0547">Nucleotide-binding</keyword>
<dbReference type="EMBL" id="AAEW02000007">
    <property type="protein sequence ID" value="EAT15871.1"/>
    <property type="molecule type" value="Genomic_DNA"/>
</dbReference>
<dbReference type="InterPro" id="IPR003439">
    <property type="entry name" value="ABC_transporter-like_ATP-bd"/>
</dbReference>
<dbReference type="Proteomes" id="UP000005695">
    <property type="component" value="Unassembled WGS sequence"/>
</dbReference>
<reference evidence="4" key="2">
    <citation type="submission" date="2006-05" db="EMBL/GenBank/DDBJ databases">
        <title>Sequencing of the draft genome and assembly of Desulfuromonas acetoxidans DSM 684.</title>
        <authorList>
            <consortium name="US DOE Joint Genome Institute (JGI-PGF)"/>
            <person name="Copeland A."/>
            <person name="Lucas S."/>
            <person name="Lapidus A."/>
            <person name="Barry K."/>
            <person name="Detter J.C."/>
            <person name="Glavina del Rio T."/>
            <person name="Hammon N."/>
            <person name="Israni S."/>
            <person name="Dalin E."/>
            <person name="Tice H."/>
            <person name="Bruce D."/>
            <person name="Pitluck S."/>
            <person name="Richardson P."/>
        </authorList>
    </citation>
    <scope>NUCLEOTIDE SEQUENCE [LARGE SCALE GENOMIC DNA]</scope>
    <source>
        <strain evidence="4">DSM 684</strain>
    </source>
</reference>
<dbReference type="InterPro" id="IPR017871">
    <property type="entry name" value="ABC_transporter-like_CS"/>
</dbReference>
<proteinExistence type="predicted"/>
<dbReference type="OrthoDB" id="9805130at2"/>
<dbReference type="Pfam" id="PF00005">
    <property type="entry name" value="ABC_tran"/>
    <property type="match status" value="1"/>
</dbReference>
<dbReference type="GO" id="GO:0005524">
    <property type="term" value="F:ATP binding"/>
    <property type="evidence" value="ECO:0007669"/>
    <property type="project" value="UniProtKB-KW"/>
</dbReference>
<protein>
    <submittedName>
        <fullName evidence="4">ABC transporter related</fullName>
    </submittedName>
</protein>
<reference evidence="4" key="1">
    <citation type="submission" date="2006-05" db="EMBL/GenBank/DDBJ databases">
        <title>Annotation of the draft genome assembly of Desulfuromonas acetoxidans DSM 684.</title>
        <authorList>
            <consortium name="US DOE Joint Genome Institute (JGI-ORNL)"/>
            <person name="Larimer F."/>
            <person name="Land M."/>
            <person name="Hauser L."/>
        </authorList>
    </citation>
    <scope>NUCLEOTIDE SEQUENCE [LARGE SCALE GENOMIC DNA]</scope>
    <source>
        <strain evidence="4">DSM 684</strain>
    </source>
</reference>
<dbReference type="SUPFAM" id="SSF52540">
    <property type="entry name" value="P-loop containing nucleoside triphosphate hydrolases"/>
    <property type="match status" value="1"/>
</dbReference>
<dbReference type="PROSITE" id="PS00211">
    <property type="entry name" value="ABC_TRANSPORTER_1"/>
    <property type="match status" value="1"/>
</dbReference>
<evidence type="ECO:0000259" key="3">
    <source>
        <dbReference type="PROSITE" id="PS50893"/>
    </source>
</evidence>
<dbReference type="PANTHER" id="PTHR43582:SF2">
    <property type="entry name" value="LINEARMYCIN RESISTANCE ATP-BINDING PROTEIN LNRL"/>
    <property type="match status" value="1"/>
</dbReference>
<sequence>MTCLALEASSLVKHYRGQNSPAVNGIDLSLQAGELIALLGPNGAGKTTTISMLSTLMRPDSGTLTLHGVDALRSPQSVRRLIGMVPQELALYPSLTLAENLRFWGRLYGLSGTHLEQSLTASVTMTGLEDVTQRRIDTFSGGMKRRANLAAGIIHQPQILFLDEPTVGIDAQSRHQILTNLRQLNADGMTMVYTTHYMEEVSQLCQRVVVIDEGREVVSGAVDALMADHPECAHLEDLFLKLTGKQLRD</sequence>
<evidence type="ECO:0000256" key="1">
    <source>
        <dbReference type="ARBA" id="ARBA00022741"/>
    </source>
</evidence>
<accession>Q1K0S0</accession>
<dbReference type="InterPro" id="IPR027417">
    <property type="entry name" value="P-loop_NTPase"/>
</dbReference>
<organism evidence="4 5">
    <name type="scientific">Desulfuromonas acetoxidans (strain DSM 684 / 11070)</name>
    <dbReference type="NCBI Taxonomy" id="281689"/>
    <lineage>
        <taxon>Bacteria</taxon>
        <taxon>Pseudomonadati</taxon>
        <taxon>Thermodesulfobacteriota</taxon>
        <taxon>Desulfuromonadia</taxon>
        <taxon>Desulfuromonadales</taxon>
        <taxon>Desulfuromonadaceae</taxon>
        <taxon>Desulfuromonas</taxon>
    </lineage>
</organism>
<comment type="caution">
    <text evidence="4">The sequence shown here is derived from an EMBL/GenBank/DDBJ whole genome shotgun (WGS) entry which is preliminary data.</text>
</comment>
<dbReference type="GO" id="GO:0016887">
    <property type="term" value="F:ATP hydrolysis activity"/>
    <property type="evidence" value="ECO:0007669"/>
    <property type="project" value="InterPro"/>
</dbReference>
<dbReference type="PANTHER" id="PTHR43582">
    <property type="entry name" value="LINEARMYCIN RESISTANCE ATP-BINDING PROTEIN LNRL"/>
    <property type="match status" value="1"/>
</dbReference>
<dbReference type="AlphaFoldDB" id="Q1K0S0"/>
<dbReference type="RefSeq" id="WP_005999602.1">
    <property type="nucleotide sequence ID" value="NZ_AAEW02000007.1"/>
</dbReference>